<name>A0ABW6UDG1_9ACTN</name>
<feature type="transmembrane region" description="Helical" evidence="1">
    <location>
        <begin position="720"/>
        <end position="742"/>
    </location>
</feature>
<sequence>MGRGLLRGFLLLCLTVLFVLAEFGLQGRASAADDCASGELKGAKATTSVWLKHDGEDFTKADTRLVVEVPKSWSLAPDLLLNGDTEGYRAAMRCVLRYPDDPYPYRDTEWRPWPPKVTVQNKSITVEHRAVTNVDATGDRDFGPWRISIGKRLWTLTLLRPPALDKAWWQEITVDLGGRAARTVSPTPTKGSVTRLTWTRAKAGDSPPDVRIQIQPPATKALAAQWNDSPWYLVSSATLLSYDLVLFPALLLLVRRLRRSPVSLSPTPAEEATRRNLLVWACVMFAAVLAFEVDDQAPRFLGDHGLFPWWPDHRVAVHLVISTLGGGALVLFGRPGRAAGTAAALAVAYIGVVASAPEWSALPPGFWLSTEHAGDIDHFRMTWGFLRFALACGCLVLVWMVGLAASVARLRRAVDVQTPGAVPRGVFPHRVLVACAAVAAVLPAMSVWASENLWQQRSWLSIGDSDEGYVRWHVAELLNDLAWFPSDWPDWIHYWTWWLSLIGALVAVLWARAQAPGAPPVNPGATDLLVINMLFVMEIAPTPGWVAGFPMWLVSVPPIALALYLLLALGRSRSVLSRELLPGTPRRGPLHSVIRESHRRWLIDSARTYRDLHAQLRRLDQGQQDGKRAELEDQLDQLHRWTPPGAAAPYVDARLPDSVDSVELALAWGPRATWWRNACRAALFSSLIALPATAVGLWANQIRGPLWSDKFNQRFGFADLLTQVIGSQASWAAAGFVLGALWRLLPGRRGPTKALGLSLVYAAPVAQHWIITRAFDQFFGNWALDVALTLLILTVTGVVMDIDTFRQEGHYWPTKAALLLSVYQLRTASVQVAFFVAQLVALVSIWQQLKGNDPMVLIQPNTPGESSGGSPEGAP</sequence>
<feature type="transmembrane region" description="Helical" evidence="1">
    <location>
        <begin position="431"/>
        <end position="449"/>
    </location>
</feature>
<feature type="transmembrane region" description="Helical" evidence="1">
    <location>
        <begin position="782"/>
        <end position="802"/>
    </location>
</feature>
<feature type="transmembrane region" description="Helical" evidence="1">
    <location>
        <begin position="823"/>
        <end position="846"/>
    </location>
</feature>
<keyword evidence="1" id="KW-0812">Transmembrane</keyword>
<feature type="transmembrane region" description="Helical" evidence="1">
    <location>
        <begin position="388"/>
        <end position="410"/>
    </location>
</feature>
<evidence type="ECO:0000313" key="2">
    <source>
        <dbReference type="EMBL" id="MFF4521470.1"/>
    </source>
</evidence>
<proteinExistence type="predicted"/>
<protein>
    <submittedName>
        <fullName evidence="2">DUF6185 family protein</fullName>
    </submittedName>
</protein>
<keyword evidence="1" id="KW-1133">Transmembrane helix</keyword>
<feature type="transmembrane region" description="Helical" evidence="1">
    <location>
        <begin position="339"/>
        <end position="357"/>
    </location>
</feature>
<comment type="caution">
    <text evidence="2">The sequence shown here is derived from an EMBL/GenBank/DDBJ whole genome shotgun (WGS) entry which is preliminary data.</text>
</comment>
<evidence type="ECO:0000313" key="3">
    <source>
        <dbReference type="Proteomes" id="UP001602058"/>
    </source>
</evidence>
<accession>A0ABW6UDG1</accession>
<keyword evidence="1" id="KW-0472">Membrane</keyword>
<feature type="transmembrane region" description="Helical" evidence="1">
    <location>
        <begin position="681"/>
        <end position="700"/>
    </location>
</feature>
<dbReference type="Pfam" id="PF19683">
    <property type="entry name" value="DUF6185"/>
    <property type="match status" value="1"/>
</dbReference>
<dbReference type="InterPro" id="IPR046176">
    <property type="entry name" value="DUF6185"/>
</dbReference>
<dbReference type="Proteomes" id="UP001602058">
    <property type="component" value="Unassembled WGS sequence"/>
</dbReference>
<feature type="transmembrane region" description="Helical" evidence="1">
    <location>
        <begin position="525"/>
        <end position="543"/>
    </location>
</feature>
<reference evidence="2 3" key="1">
    <citation type="submission" date="2024-10" db="EMBL/GenBank/DDBJ databases">
        <title>The Natural Products Discovery Center: Release of the First 8490 Sequenced Strains for Exploring Actinobacteria Biosynthetic Diversity.</title>
        <authorList>
            <person name="Kalkreuter E."/>
            <person name="Kautsar S.A."/>
            <person name="Yang D."/>
            <person name="Bader C.D."/>
            <person name="Teijaro C.N."/>
            <person name="Fluegel L."/>
            <person name="Davis C.M."/>
            <person name="Simpson J.R."/>
            <person name="Lauterbach L."/>
            <person name="Steele A.D."/>
            <person name="Gui C."/>
            <person name="Meng S."/>
            <person name="Li G."/>
            <person name="Viehrig K."/>
            <person name="Ye F."/>
            <person name="Su P."/>
            <person name="Kiefer A.F."/>
            <person name="Nichols A."/>
            <person name="Cepeda A.J."/>
            <person name="Yan W."/>
            <person name="Fan B."/>
            <person name="Jiang Y."/>
            <person name="Adhikari A."/>
            <person name="Zheng C.-J."/>
            <person name="Schuster L."/>
            <person name="Cowan T.M."/>
            <person name="Smanski M.J."/>
            <person name="Chevrette M.G."/>
            <person name="De Carvalho L.P.S."/>
            <person name="Shen B."/>
        </authorList>
    </citation>
    <scope>NUCLEOTIDE SEQUENCE [LARGE SCALE GENOMIC DNA]</scope>
    <source>
        <strain evidence="2 3">NPDC001390</strain>
    </source>
</reference>
<keyword evidence="3" id="KW-1185">Reference proteome</keyword>
<evidence type="ECO:0000256" key="1">
    <source>
        <dbReference type="SAM" id="Phobius"/>
    </source>
</evidence>
<feature type="transmembrane region" description="Helical" evidence="1">
    <location>
        <begin position="494"/>
        <end position="513"/>
    </location>
</feature>
<organism evidence="2 3">
    <name type="scientific">Streptomyces bluensis</name>
    <dbReference type="NCBI Taxonomy" id="33897"/>
    <lineage>
        <taxon>Bacteria</taxon>
        <taxon>Bacillati</taxon>
        <taxon>Actinomycetota</taxon>
        <taxon>Actinomycetes</taxon>
        <taxon>Kitasatosporales</taxon>
        <taxon>Streptomycetaceae</taxon>
        <taxon>Streptomyces</taxon>
    </lineage>
</organism>
<feature type="transmembrane region" description="Helical" evidence="1">
    <location>
        <begin position="313"/>
        <end position="332"/>
    </location>
</feature>
<feature type="transmembrane region" description="Helical" evidence="1">
    <location>
        <begin position="275"/>
        <end position="293"/>
    </location>
</feature>
<feature type="transmembrane region" description="Helical" evidence="1">
    <location>
        <begin position="231"/>
        <end position="254"/>
    </location>
</feature>
<feature type="transmembrane region" description="Helical" evidence="1">
    <location>
        <begin position="549"/>
        <end position="569"/>
    </location>
</feature>
<dbReference type="EMBL" id="JBIAWJ010000003">
    <property type="protein sequence ID" value="MFF4521470.1"/>
    <property type="molecule type" value="Genomic_DNA"/>
</dbReference>
<dbReference type="RefSeq" id="WP_387884796.1">
    <property type="nucleotide sequence ID" value="NZ_JBIAWJ010000003.1"/>
</dbReference>
<gene>
    <name evidence="2" type="ORF">ACFY1D_08450</name>
</gene>